<gene>
    <name evidence="2" type="ORF">NITLEN_11089</name>
</gene>
<dbReference type="Gene3D" id="3.30.420.10">
    <property type="entry name" value="Ribonuclease H-like superfamily/Ribonuclease H"/>
    <property type="match status" value="1"/>
</dbReference>
<dbReference type="PROSITE" id="PS50994">
    <property type="entry name" value="INTEGRASE"/>
    <property type="match status" value="1"/>
</dbReference>
<evidence type="ECO:0000313" key="2">
    <source>
        <dbReference type="EMBL" id="SPP64003.1"/>
    </source>
</evidence>
<evidence type="ECO:0000259" key="1">
    <source>
        <dbReference type="PROSITE" id="PS50994"/>
    </source>
</evidence>
<sequence length="205" mass="24061">MREVLGHCPIGVRRACGLLRLNRASWYYRHHGREDTAIRMRVRELAQARPRFGYLRLQVMLRREGWVVNRKRVHRIYREEGLTMRLPRRRKRSSHLRVVPPHPSEMNERWSMDFVADTLLDGQRFRALTVVDTYSRHSQLIESDFTLPGTKVVAALERVANRSGYPQMITVDNGSDLTSKALDAWAYEHGVKLDLFGPGNPWRMR</sequence>
<dbReference type="EMBL" id="OUNR01000001">
    <property type="protein sequence ID" value="SPP64003.1"/>
    <property type="molecule type" value="Genomic_DNA"/>
</dbReference>
<dbReference type="GO" id="GO:0015074">
    <property type="term" value="P:DNA integration"/>
    <property type="evidence" value="ECO:0007669"/>
    <property type="project" value="InterPro"/>
</dbReference>
<protein>
    <recommendedName>
        <fullName evidence="1">Integrase catalytic domain-containing protein</fullName>
    </recommendedName>
</protein>
<dbReference type="InterPro" id="IPR012337">
    <property type="entry name" value="RNaseH-like_sf"/>
</dbReference>
<dbReference type="InParanoid" id="A0A330L427"/>
<dbReference type="InterPro" id="IPR036397">
    <property type="entry name" value="RNaseH_sf"/>
</dbReference>
<feature type="domain" description="Integrase catalytic" evidence="1">
    <location>
        <begin position="99"/>
        <end position="205"/>
    </location>
</feature>
<evidence type="ECO:0000313" key="3">
    <source>
        <dbReference type="Proteomes" id="UP000248168"/>
    </source>
</evidence>
<dbReference type="PANTHER" id="PTHR47515:SF1">
    <property type="entry name" value="BLR2054 PROTEIN"/>
    <property type="match status" value="1"/>
</dbReference>
<dbReference type="Pfam" id="PF00665">
    <property type="entry name" value="rve"/>
    <property type="match status" value="1"/>
</dbReference>
<dbReference type="Proteomes" id="UP000248168">
    <property type="component" value="Unassembled WGS sequence"/>
</dbReference>
<dbReference type="Pfam" id="PF13276">
    <property type="entry name" value="HTH_21"/>
    <property type="match status" value="1"/>
</dbReference>
<dbReference type="GO" id="GO:0003676">
    <property type="term" value="F:nucleic acid binding"/>
    <property type="evidence" value="ECO:0007669"/>
    <property type="project" value="InterPro"/>
</dbReference>
<proteinExistence type="predicted"/>
<keyword evidence="3" id="KW-1185">Reference proteome</keyword>
<reference evidence="3" key="1">
    <citation type="submission" date="2018-04" db="EMBL/GenBank/DDBJ databases">
        <authorList>
            <person name="Lucker S."/>
            <person name="Sakoula D."/>
        </authorList>
    </citation>
    <scope>NUCLEOTIDE SEQUENCE [LARGE SCALE GENOMIC DNA]</scope>
</reference>
<dbReference type="InterPro" id="IPR001584">
    <property type="entry name" value="Integrase_cat-core"/>
</dbReference>
<dbReference type="PANTHER" id="PTHR47515">
    <property type="entry name" value="LOW CALCIUM RESPONSE LOCUS PROTEIN T"/>
    <property type="match status" value="1"/>
</dbReference>
<accession>A0A330L427</accession>
<organism evidence="2 3">
    <name type="scientific">Nitrospira lenta</name>
    <dbReference type="NCBI Taxonomy" id="1436998"/>
    <lineage>
        <taxon>Bacteria</taxon>
        <taxon>Pseudomonadati</taxon>
        <taxon>Nitrospirota</taxon>
        <taxon>Nitrospiria</taxon>
        <taxon>Nitrospirales</taxon>
        <taxon>Nitrospiraceae</taxon>
        <taxon>Nitrospira</taxon>
    </lineage>
</organism>
<name>A0A330L427_9BACT</name>
<dbReference type="InterPro" id="IPR025948">
    <property type="entry name" value="HTH-like_dom"/>
</dbReference>
<dbReference type="SUPFAM" id="SSF53098">
    <property type="entry name" value="Ribonuclease H-like"/>
    <property type="match status" value="1"/>
</dbReference>
<dbReference type="AlphaFoldDB" id="A0A330L427"/>